<keyword evidence="6 10" id="KW-0833">Ubl conjugation pathway</keyword>
<evidence type="ECO:0000313" key="12">
    <source>
        <dbReference type="EMBL" id="PLN83693.1"/>
    </source>
</evidence>
<dbReference type="UniPathway" id="UPA00885"/>
<evidence type="ECO:0000259" key="11">
    <source>
        <dbReference type="SMART" id="SM01181"/>
    </source>
</evidence>
<sequence>MASADPATRWKYLYKALSKPGPFSDEDWVPGSETISALESSKVLVIGAGGLGCDILKNLALSGFKDIHVIDMDTIDISNLNRQFLFRQADIGKPKAEVAAAFVEKRVKGVKITPYVGKIQDKDEDYYMQFKLIVCGLDSIEARRWINSTLIGMVDFENPESLKPLIDGGTEGFKGQARVILPTLSSCIECQLDMHAPRPAVPLCTIATIPRQPQHCIEWAHQIAWQEKRKDEPFDSDDMEHIGWVYQTALERAKQFNISGVTFQMAQGVVKNIIPAIASTNAVIAAATTSEALKIATSCNPYLENYMMYAGEDGVYTYTFEAEKKADCPVCGNLARKMTVDPDMTLEAYIETLGERPEAQLKKPSMRTEEKTLYQRFPPQLEEQTRPNLQRKLRELVQDGQEIAVSDPAYVIDFRYRLIFS</sequence>
<dbReference type="AlphaFoldDB" id="A0A2J5I1K7"/>
<dbReference type="InterPro" id="IPR000594">
    <property type="entry name" value="ThiF_NAD_FAD-bd"/>
</dbReference>
<dbReference type="PANTHER" id="PTHR10953">
    <property type="entry name" value="UBIQUITIN-ACTIVATING ENZYME E1"/>
    <property type="match status" value="1"/>
</dbReference>
<dbReference type="Proteomes" id="UP000235023">
    <property type="component" value="Unassembled WGS sequence"/>
</dbReference>
<comment type="similarity">
    <text evidence="2 10">Belongs to the ubiquitin-activating E1 family. UBA3 subfamily.</text>
</comment>
<dbReference type="GO" id="GO:0005737">
    <property type="term" value="C:cytoplasm"/>
    <property type="evidence" value="ECO:0007669"/>
    <property type="project" value="TreeGrafter"/>
</dbReference>
<dbReference type="GO" id="GO:0005524">
    <property type="term" value="F:ATP binding"/>
    <property type="evidence" value="ECO:0007669"/>
    <property type="project" value="UniProtKB-UniRule"/>
</dbReference>
<name>A0A2J5I1K7_9EURO</name>
<dbReference type="InterPro" id="IPR030468">
    <property type="entry name" value="Uba3_N"/>
</dbReference>
<evidence type="ECO:0000256" key="5">
    <source>
        <dbReference type="ARBA" id="ARBA00022741"/>
    </source>
</evidence>
<keyword evidence="13" id="KW-1185">Reference proteome</keyword>
<dbReference type="Pfam" id="PF00899">
    <property type="entry name" value="ThiF"/>
    <property type="match status" value="1"/>
</dbReference>
<evidence type="ECO:0000256" key="3">
    <source>
        <dbReference type="ARBA" id="ARBA00015203"/>
    </source>
</evidence>
<comment type="function">
    <text evidence="10">Catalytic subunit of the dimeric E1 enzyme, which activates NEDD8.</text>
</comment>
<dbReference type="Gene3D" id="3.10.290.20">
    <property type="entry name" value="Ubiquitin-like 2 activating enzyme e1b. Chain: B, domain 3"/>
    <property type="match status" value="1"/>
</dbReference>
<dbReference type="SUPFAM" id="SSF69572">
    <property type="entry name" value="Activating enzymes of the ubiquitin-like proteins"/>
    <property type="match status" value="1"/>
</dbReference>
<dbReference type="Pfam" id="PF08825">
    <property type="entry name" value="E2_bind"/>
    <property type="match status" value="1"/>
</dbReference>
<evidence type="ECO:0000256" key="4">
    <source>
        <dbReference type="ARBA" id="ARBA00022598"/>
    </source>
</evidence>
<dbReference type="GO" id="GO:0005634">
    <property type="term" value="C:nucleus"/>
    <property type="evidence" value="ECO:0007669"/>
    <property type="project" value="TreeGrafter"/>
</dbReference>
<comment type="pathway">
    <text evidence="1 10">Protein modification; protein neddylation.</text>
</comment>
<dbReference type="PANTHER" id="PTHR10953:SF6">
    <property type="entry name" value="NEDD8-ACTIVATING ENZYME E1 CATALYTIC SUBUNIT"/>
    <property type="match status" value="1"/>
</dbReference>
<reference evidence="13" key="1">
    <citation type="submission" date="2017-12" db="EMBL/GenBank/DDBJ databases">
        <authorList>
            <consortium name="DOE Joint Genome Institute"/>
            <person name="Mondo S.J."/>
            <person name="Kjaerbolling I."/>
            <person name="Vesth T.C."/>
            <person name="Frisvad J.C."/>
            <person name="Nybo J.L."/>
            <person name="Theobald S."/>
            <person name="Kuo A."/>
            <person name="Bowyer P."/>
            <person name="Matsuda Y."/>
            <person name="Lyhne E.K."/>
            <person name="Kogle M.E."/>
            <person name="Clum A."/>
            <person name="Lipzen A."/>
            <person name="Salamov A."/>
            <person name="Ngan C.Y."/>
            <person name="Daum C."/>
            <person name="Chiniquy J."/>
            <person name="Barry K."/>
            <person name="LaButti K."/>
            <person name="Haridas S."/>
            <person name="Simmons B.A."/>
            <person name="Magnuson J.K."/>
            <person name="Mortensen U.H."/>
            <person name="Larsen T.O."/>
            <person name="Grigoriev I.V."/>
            <person name="Baker S.E."/>
            <person name="Andersen M.R."/>
            <person name="Nordberg H.P."/>
            <person name="Cantor M.N."/>
            <person name="Hua S.X."/>
        </authorList>
    </citation>
    <scope>NUCLEOTIDE SEQUENCE [LARGE SCALE GENOMIC DNA]</scope>
    <source>
        <strain evidence="13">IBT 19404</strain>
    </source>
</reference>
<keyword evidence="4 10" id="KW-0436">Ligase</keyword>
<evidence type="ECO:0000256" key="7">
    <source>
        <dbReference type="ARBA" id="ARBA00022840"/>
    </source>
</evidence>
<evidence type="ECO:0000256" key="1">
    <source>
        <dbReference type="ARBA" id="ARBA00005032"/>
    </source>
</evidence>
<dbReference type="GO" id="GO:0019781">
    <property type="term" value="F:NEDD8 activating enzyme activity"/>
    <property type="evidence" value="ECO:0007669"/>
    <property type="project" value="UniProtKB-UniRule"/>
</dbReference>
<evidence type="ECO:0000256" key="9">
    <source>
        <dbReference type="ARBA" id="ARBA00024626"/>
    </source>
</evidence>
<dbReference type="EMBL" id="KZ559517">
    <property type="protein sequence ID" value="PLN83693.1"/>
    <property type="molecule type" value="Genomic_DNA"/>
</dbReference>
<evidence type="ECO:0000256" key="10">
    <source>
        <dbReference type="RuleBase" id="RU368009"/>
    </source>
</evidence>
<dbReference type="InterPro" id="IPR035985">
    <property type="entry name" value="Ubiquitin-activating_enz"/>
</dbReference>
<gene>
    <name evidence="12" type="ORF">BDW42DRAFT_62049</name>
</gene>
<organism evidence="12 13">
    <name type="scientific">Aspergillus taichungensis</name>
    <dbReference type="NCBI Taxonomy" id="482145"/>
    <lineage>
        <taxon>Eukaryota</taxon>
        <taxon>Fungi</taxon>
        <taxon>Dikarya</taxon>
        <taxon>Ascomycota</taxon>
        <taxon>Pezizomycotina</taxon>
        <taxon>Eurotiomycetes</taxon>
        <taxon>Eurotiomycetidae</taxon>
        <taxon>Eurotiales</taxon>
        <taxon>Aspergillaceae</taxon>
        <taxon>Aspergillus</taxon>
        <taxon>Aspergillus subgen. Circumdati</taxon>
    </lineage>
</organism>
<dbReference type="FunFam" id="1.10.10.520:FF:000001">
    <property type="entry name" value="NEDD8-activating enzyme E1 catalytic subunit"/>
    <property type="match status" value="1"/>
</dbReference>
<keyword evidence="7 10" id="KW-0067">ATP-binding</keyword>
<dbReference type="SMART" id="SM01181">
    <property type="entry name" value="E2_bind"/>
    <property type="match status" value="1"/>
</dbReference>
<protein>
    <recommendedName>
        <fullName evidence="3 10">NEDD8-activating enzyme E1 catalytic subunit</fullName>
        <ecNumber evidence="8 10">6.2.1.64</ecNumber>
    </recommendedName>
</protein>
<keyword evidence="5 10" id="KW-0547">Nucleotide-binding</keyword>
<comment type="catalytic activity">
    <reaction evidence="9 10">
        <text>ATP + [NEDD8 protein] + [E1 NEDD8-activating enzyme]-L-cysteine = AMP + diphosphate + [E1 NEDD8-activating enzyme]-S-[NEDD8 protein]-yl-L-cysteine.</text>
        <dbReference type="EC" id="6.2.1.64"/>
    </reaction>
</comment>
<dbReference type="Gene3D" id="3.40.50.720">
    <property type="entry name" value="NAD(P)-binding Rossmann-like Domain"/>
    <property type="match status" value="1"/>
</dbReference>
<dbReference type="Gene3D" id="1.10.10.520">
    <property type="entry name" value="Ubiquitin activating enzymes (Uba3). Chain: B, domain 2"/>
    <property type="match status" value="1"/>
</dbReference>
<dbReference type="FunFam" id="3.10.290.20:FF:000001">
    <property type="entry name" value="NEDD8-activating enzyme E1 catalytic subunit, variant"/>
    <property type="match status" value="1"/>
</dbReference>
<evidence type="ECO:0000256" key="8">
    <source>
        <dbReference type="ARBA" id="ARBA00023624"/>
    </source>
</evidence>
<evidence type="ECO:0000313" key="13">
    <source>
        <dbReference type="Proteomes" id="UP000235023"/>
    </source>
</evidence>
<accession>A0A2J5I1K7</accession>
<evidence type="ECO:0000256" key="2">
    <source>
        <dbReference type="ARBA" id="ARBA00006310"/>
    </source>
</evidence>
<evidence type="ECO:0000256" key="6">
    <source>
        <dbReference type="ARBA" id="ARBA00022786"/>
    </source>
</evidence>
<feature type="domain" description="E2 binding" evidence="11">
    <location>
        <begin position="338"/>
        <end position="421"/>
    </location>
</feature>
<dbReference type="EC" id="6.2.1.64" evidence="8 10"/>
<dbReference type="GO" id="GO:0045116">
    <property type="term" value="P:protein neddylation"/>
    <property type="evidence" value="ECO:0007669"/>
    <property type="project" value="UniProtKB-UniRule"/>
</dbReference>
<dbReference type="OrthoDB" id="10255449at2759"/>
<dbReference type="InterPro" id="IPR014929">
    <property type="entry name" value="E2-binding"/>
</dbReference>
<dbReference type="InterPro" id="IPR023318">
    <property type="entry name" value="Ub_act_enz_dom_a_sf"/>
</dbReference>
<dbReference type="CDD" id="cd01488">
    <property type="entry name" value="Uba3_RUB"/>
    <property type="match status" value="1"/>
</dbReference>
<dbReference type="InterPro" id="IPR045886">
    <property type="entry name" value="ThiF/MoeB/HesA"/>
</dbReference>
<proteinExistence type="inferred from homology"/>